<organism evidence="1 2">
    <name type="scientific">Naganishia onofrii</name>
    <dbReference type="NCBI Taxonomy" id="1851511"/>
    <lineage>
        <taxon>Eukaryota</taxon>
        <taxon>Fungi</taxon>
        <taxon>Dikarya</taxon>
        <taxon>Basidiomycota</taxon>
        <taxon>Agaricomycotina</taxon>
        <taxon>Tremellomycetes</taxon>
        <taxon>Filobasidiales</taxon>
        <taxon>Filobasidiaceae</taxon>
        <taxon>Naganishia</taxon>
    </lineage>
</organism>
<name>A0ACC2XTG8_9TREE</name>
<reference evidence="1" key="1">
    <citation type="submission" date="2023-04" db="EMBL/GenBank/DDBJ databases">
        <title>Draft Genome sequencing of Naganishia species isolated from polar environments using Oxford Nanopore Technology.</title>
        <authorList>
            <person name="Leo P."/>
            <person name="Venkateswaran K."/>
        </authorList>
    </citation>
    <scope>NUCLEOTIDE SEQUENCE</scope>
    <source>
        <strain evidence="1">DBVPG 5303</strain>
    </source>
</reference>
<comment type="caution">
    <text evidence="1">The sequence shown here is derived from an EMBL/GenBank/DDBJ whole genome shotgun (WGS) entry which is preliminary data.</text>
</comment>
<gene>
    <name evidence="1" type="ORF">QFC24_002259</name>
</gene>
<sequence length="540" mass="58702">MPDTLSKSAGTEAQVAQAYIGNSSLTGIDFFGGVPYIQPPVGDLRWRKPQQMDEGWKPSPQRPLIDARNFGPICIQQPAVVGVGVEDCVTLNIWRPANVTQDSKLPVVVYIHGGGNYYNVGPPQAHTITPLGTNFMSTQSAQGFPMDQWVNVTSLLGFLASETLMKDGTANAGLQDQRASFEWLQRHVAKFGGDPDKITISGESSGGGSVVNHLIWQGGNTDAPFHAAIMQSIGNDPYPVSDVYEQCFGNVTHFTGCDQEADVMKCLRNTATGTLIAAVNHRPQPLCKYLPIVDGYLIQDTPSKMIGQGRFTKVPVLAGHTTNDGTGFTGSPTSVTNDTQLYSALTSSRYTRMTKETFNKARALYPVSDFSSYYDMAQTLVGDTEFTCMDWFIVNQTASYGLPAFNYRWNTPDPVQLAASPYKGSMHTSDLYYLFQGTNSGVSSSNAQSTFRPFNATEQPLAKEATSYWTSFARSCDPSAYKAMSSPQWPAGPTKRLVIQEGNSTTATASMVEDVSATYISRCSVSPNECLEMNALELTS</sequence>
<protein>
    <submittedName>
        <fullName evidence="1">Uncharacterized protein</fullName>
    </submittedName>
</protein>
<dbReference type="Proteomes" id="UP001234202">
    <property type="component" value="Unassembled WGS sequence"/>
</dbReference>
<keyword evidence="2" id="KW-1185">Reference proteome</keyword>
<dbReference type="EMBL" id="JASBWV010000006">
    <property type="protein sequence ID" value="KAJ9125987.1"/>
    <property type="molecule type" value="Genomic_DNA"/>
</dbReference>
<accession>A0ACC2XTG8</accession>
<proteinExistence type="predicted"/>
<evidence type="ECO:0000313" key="2">
    <source>
        <dbReference type="Proteomes" id="UP001234202"/>
    </source>
</evidence>
<evidence type="ECO:0000313" key="1">
    <source>
        <dbReference type="EMBL" id="KAJ9125987.1"/>
    </source>
</evidence>